<gene>
    <name evidence="21" type="primary">pyk</name>
    <name evidence="21" type="ORF">GCM10010912_34050</name>
</gene>
<keyword evidence="12" id="KW-0067">ATP-binding</keyword>
<dbReference type="PROSITE" id="PS00110">
    <property type="entry name" value="PYRUVATE_KINASE"/>
    <property type="match status" value="1"/>
</dbReference>
<evidence type="ECO:0000256" key="9">
    <source>
        <dbReference type="ARBA" id="ARBA00022723"/>
    </source>
</evidence>
<dbReference type="AlphaFoldDB" id="A0A917CGS4"/>
<sequence>MRKSKIVCTIGPASESLENIKKLILAGMNVARLNFSHGDFEEHGNRIKTIRQASAELNKTVAILLDTKGPEIRTGKLEVEPIELVQDEYLTLTTEEILGDQNRISITYSELPNDVQVGSTILIDDGLIGLTVVDIQGTEIKTRIVNGGTIKSKKGVNVPGVHISLPGITEKDTNDIVFGIGQDIDFIAASFVRKASDVLEIRELLEKHNAAHIQIISKIENQQGVDNLDEILAVSDGLMVARGDLGVEIPAEDVPLAQKLMIQKCNIAGKPVITATQMLDSMQRNPRPTRAEASDVANAIFDGTDAIMLSGETAAGKYPVESVLTMSRIAEKAESALNHREIFMKQQIAQETTVTEAISQSVAISALDLNAKAIISSTVTGHTARVVSKYRPKSPIIAVTTQERTMRQLALVWGVTPVYGQVASTTDELLETAIKGGKDSGLVKAGDLVVITAGIPLGRSGSTNLVKVSTIE</sequence>
<evidence type="ECO:0000256" key="6">
    <source>
        <dbReference type="ARBA" id="ARBA00012142"/>
    </source>
</evidence>
<dbReference type="InterPro" id="IPR015795">
    <property type="entry name" value="Pyrv_Knase_C"/>
</dbReference>
<feature type="domain" description="Pyruvate kinase C-terminal" evidence="20">
    <location>
        <begin position="356"/>
        <end position="468"/>
    </location>
</feature>
<reference evidence="21" key="1">
    <citation type="journal article" date="2014" name="Int. J. Syst. Evol. Microbiol.">
        <title>Complete genome sequence of Corynebacterium casei LMG S-19264T (=DSM 44701T), isolated from a smear-ripened cheese.</title>
        <authorList>
            <consortium name="US DOE Joint Genome Institute (JGI-PGF)"/>
            <person name="Walter F."/>
            <person name="Albersmeier A."/>
            <person name="Kalinowski J."/>
            <person name="Ruckert C."/>
        </authorList>
    </citation>
    <scope>NUCLEOTIDE SEQUENCE</scope>
    <source>
        <strain evidence="21">CGMCC 1.16134</strain>
    </source>
</reference>
<comment type="similarity">
    <text evidence="4">In the C-terminal section; belongs to the PEP-utilizing enzyme family.</text>
</comment>
<dbReference type="InterPro" id="IPR040442">
    <property type="entry name" value="Pyrv_kinase-like_dom_sf"/>
</dbReference>
<dbReference type="FunFam" id="3.20.20.60:FF:000001">
    <property type="entry name" value="Pyruvate kinase"/>
    <property type="match status" value="1"/>
</dbReference>
<keyword evidence="22" id="KW-1185">Reference proteome</keyword>
<dbReference type="Gene3D" id="3.40.1380.20">
    <property type="entry name" value="Pyruvate kinase, C-terminal domain"/>
    <property type="match status" value="1"/>
</dbReference>
<keyword evidence="13 18" id="KW-0460">Magnesium</keyword>
<comment type="cofactor">
    <cofactor evidence="2">
        <name>K(+)</name>
        <dbReference type="ChEBI" id="CHEBI:29103"/>
    </cofactor>
</comment>
<evidence type="ECO:0000256" key="5">
    <source>
        <dbReference type="ARBA" id="ARBA00008663"/>
    </source>
</evidence>
<evidence type="ECO:0000256" key="4">
    <source>
        <dbReference type="ARBA" id="ARBA00006237"/>
    </source>
</evidence>
<dbReference type="SUPFAM" id="SSF51621">
    <property type="entry name" value="Phosphoenolpyruvate/pyruvate domain"/>
    <property type="match status" value="1"/>
</dbReference>
<comment type="similarity">
    <text evidence="5 18">Belongs to the pyruvate kinase family.</text>
</comment>
<dbReference type="Proteomes" id="UP000637643">
    <property type="component" value="Unassembled WGS sequence"/>
</dbReference>
<evidence type="ECO:0000256" key="1">
    <source>
        <dbReference type="ARBA" id="ARBA00001946"/>
    </source>
</evidence>
<keyword evidence="15 18" id="KW-0324">Glycolysis</keyword>
<accession>A0A917CGS4</accession>
<dbReference type="Pfam" id="PF00224">
    <property type="entry name" value="PK"/>
    <property type="match status" value="1"/>
</dbReference>
<comment type="pathway">
    <text evidence="3 18">Carbohydrate degradation; glycolysis; pyruvate from D-glyceraldehyde 3-phosphate: step 5/5.</text>
</comment>
<dbReference type="InterPro" id="IPR015793">
    <property type="entry name" value="Pyrv_Knase_brl"/>
</dbReference>
<comment type="cofactor">
    <cofactor evidence="1">
        <name>Mg(2+)</name>
        <dbReference type="ChEBI" id="CHEBI:18420"/>
    </cofactor>
</comment>
<dbReference type="InterPro" id="IPR011037">
    <property type="entry name" value="Pyrv_Knase-like_insert_dom_sf"/>
</dbReference>
<dbReference type="SUPFAM" id="SSF52935">
    <property type="entry name" value="PK C-terminal domain-like"/>
    <property type="match status" value="1"/>
</dbReference>
<evidence type="ECO:0000256" key="13">
    <source>
        <dbReference type="ARBA" id="ARBA00022842"/>
    </source>
</evidence>
<dbReference type="GO" id="GO:0016301">
    <property type="term" value="F:kinase activity"/>
    <property type="evidence" value="ECO:0007669"/>
    <property type="project" value="UniProtKB-KW"/>
</dbReference>
<dbReference type="PRINTS" id="PR01050">
    <property type="entry name" value="PYRUVTKNASE"/>
</dbReference>
<evidence type="ECO:0000259" key="19">
    <source>
        <dbReference type="Pfam" id="PF00224"/>
    </source>
</evidence>
<dbReference type="Pfam" id="PF02887">
    <property type="entry name" value="PK_C"/>
    <property type="match status" value="1"/>
</dbReference>
<evidence type="ECO:0000256" key="3">
    <source>
        <dbReference type="ARBA" id="ARBA00004997"/>
    </source>
</evidence>
<dbReference type="Gene3D" id="2.40.33.10">
    <property type="entry name" value="PK beta-barrel domain-like"/>
    <property type="match status" value="1"/>
</dbReference>
<dbReference type="GO" id="GO:0000287">
    <property type="term" value="F:magnesium ion binding"/>
    <property type="evidence" value="ECO:0007669"/>
    <property type="project" value="UniProtKB-UniRule"/>
</dbReference>
<evidence type="ECO:0000256" key="8">
    <source>
        <dbReference type="ARBA" id="ARBA00022679"/>
    </source>
</evidence>
<evidence type="ECO:0000256" key="14">
    <source>
        <dbReference type="ARBA" id="ARBA00022958"/>
    </source>
</evidence>
<evidence type="ECO:0000313" key="21">
    <source>
        <dbReference type="EMBL" id="GGF85933.1"/>
    </source>
</evidence>
<dbReference type="GO" id="GO:0006950">
    <property type="term" value="P:response to stress"/>
    <property type="evidence" value="ECO:0007669"/>
    <property type="project" value="UniProtKB-ARBA"/>
</dbReference>
<dbReference type="EMBL" id="BMKR01000013">
    <property type="protein sequence ID" value="GGF85933.1"/>
    <property type="molecule type" value="Genomic_DNA"/>
</dbReference>
<dbReference type="RefSeq" id="WP_189026885.1">
    <property type="nucleotide sequence ID" value="NZ_BMKR01000013.1"/>
</dbReference>
<dbReference type="InterPro" id="IPR018209">
    <property type="entry name" value="Pyrv_Knase_AS"/>
</dbReference>
<dbReference type="NCBIfam" id="NF004491">
    <property type="entry name" value="PRK05826.1"/>
    <property type="match status" value="1"/>
</dbReference>
<keyword evidence="10" id="KW-0547">Nucleotide-binding</keyword>
<dbReference type="FunFam" id="2.40.33.10:FF:000001">
    <property type="entry name" value="Pyruvate kinase"/>
    <property type="match status" value="1"/>
</dbReference>
<evidence type="ECO:0000313" key="22">
    <source>
        <dbReference type="Proteomes" id="UP000637643"/>
    </source>
</evidence>
<comment type="catalytic activity">
    <reaction evidence="18">
        <text>pyruvate + ATP = phosphoenolpyruvate + ADP + H(+)</text>
        <dbReference type="Rhea" id="RHEA:18157"/>
        <dbReference type="ChEBI" id="CHEBI:15361"/>
        <dbReference type="ChEBI" id="CHEBI:15378"/>
        <dbReference type="ChEBI" id="CHEBI:30616"/>
        <dbReference type="ChEBI" id="CHEBI:58702"/>
        <dbReference type="ChEBI" id="CHEBI:456216"/>
        <dbReference type="EC" id="2.7.1.40"/>
    </reaction>
</comment>
<dbReference type="Gene3D" id="3.20.20.60">
    <property type="entry name" value="Phosphoenolpyruvate-binding domains"/>
    <property type="match status" value="1"/>
</dbReference>
<proteinExistence type="inferred from homology"/>
<name>A0A917CGS4_9BACL</name>
<organism evidence="21 22">
    <name type="scientific">Paenibacillus albidus</name>
    <dbReference type="NCBI Taxonomy" id="2041023"/>
    <lineage>
        <taxon>Bacteria</taxon>
        <taxon>Bacillati</taxon>
        <taxon>Bacillota</taxon>
        <taxon>Bacilli</taxon>
        <taxon>Bacillales</taxon>
        <taxon>Paenibacillaceae</taxon>
        <taxon>Paenibacillus</taxon>
    </lineage>
</organism>
<reference evidence="21" key="2">
    <citation type="submission" date="2020-09" db="EMBL/GenBank/DDBJ databases">
        <authorList>
            <person name="Sun Q."/>
            <person name="Zhou Y."/>
        </authorList>
    </citation>
    <scope>NUCLEOTIDE SEQUENCE</scope>
    <source>
        <strain evidence="21">CGMCC 1.16134</strain>
    </source>
</reference>
<comment type="caution">
    <text evidence="21">The sequence shown here is derived from an EMBL/GenBank/DDBJ whole genome shotgun (WGS) entry which is preliminary data.</text>
</comment>
<evidence type="ECO:0000259" key="20">
    <source>
        <dbReference type="Pfam" id="PF02887"/>
    </source>
</evidence>
<evidence type="ECO:0000256" key="11">
    <source>
        <dbReference type="ARBA" id="ARBA00022777"/>
    </source>
</evidence>
<evidence type="ECO:0000256" key="17">
    <source>
        <dbReference type="NCBIfam" id="TIGR01064"/>
    </source>
</evidence>
<dbReference type="SUPFAM" id="SSF50800">
    <property type="entry name" value="PK beta-barrel domain-like"/>
    <property type="match status" value="1"/>
</dbReference>
<dbReference type="GO" id="GO:0030955">
    <property type="term" value="F:potassium ion binding"/>
    <property type="evidence" value="ECO:0007669"/>
    <property type="project" value="UniProtKB-UniRule"/>
</dbReference>
<dbReference type="GO" id="GO:0004743">
    <property type="term" value="F:pyruvate kinase activity"/>
    <property type="evidence" value="ECO:0007669"/>
    <property type="project" value="UniProtKB-UniRule"/>
</dbReference>
<dbReference type="GO" id="GO:0005524">
    <property type="term" value="F:ATP binding"/>
    <property type="evidence" value="ECO:0007669"/>
    <property type="project" value="UniProtKB-KW"/>
</dbReference>
<evidence type="ECO:0000256" key="10">
    <source>
        <dbReference type="ARBA" id="ARBA00022741"/>
    </source>
</evidence>
<protein>
    <recommendedName>
        <fullName evidence="7 17">Pyruvate kinase</fullName>
        <ecNumber evidence="6 17">2.7.1.40</ecNumber>
    </recommendedName>
</protein>
<dbReference type="NCBIfam" id="TIGR01064">
    <property type="entry name" value="pyruv_kin"/>
    <property type="match status" value="1"/>
</dbReference>
<dbReference type="InterPro" id="IPR015806">
    <property type="entry name" value="Pyrv_Knase_insert_dom_sf"/>
</dbReference>
<evidence type="ECO:0000256" key="16">
    <source>
        <dbReference type="ARBA" id="ARBA00023317"/>
    </source>
</evidence>
<evidence type="ECO:0000256" key="15">
    <source>
        <dbReference type="ARBA" id="ARBA00023152"/>
    </source>
</evidence>
<dbReference type="InterPro" id="IPR001697">
    <property type="entry name" value="Pyr_Knase"/>
</dbReference>
<keyword evidence="8 18" id="KW-0808">Transferase</keyword>
<evidence type="ECO:0000256" key="12">
    <source>
        <dbReference type="ARBA" id="ARBA00022840"/>
    </source>
</evidence>
<evidence type="ECO:0000256" key="7">
    <source>
        <dbReference type="ARBA" id="ARBA00018587"/>
    </source>
</evidence>
<keyword evidence="11 18" id="KW-0418">Kinase</keyword>
<feature type="domain" description="Pyruvate kinase barrel" evidence="19">
    <location>
        <begin position="1"/>
        <end position="323"/>
    </location>
</feature>
<evidence type="ECO:0000256" key="2">
    <source>
        <dbReference type="ARBA" id="ARBA00001958"/>
    </source>
</evidence>
<keyword evidence="16 21" id="KW-0670">Pyruvate</keyword>
<dbReference type="PANTHER" id="PTHR11817">
    <property type="entry name" value="PYRUVATE KINASE"/>
    <property type="match status" value="1"/>
</dbReference>
<dbReference type="NCBIfam" id="NF004978">
    <property type="entry name" value="PRK06354.1"/>
    <property type="match status" value="1"/>
</dbReference>
<keyword evidence="9" id="KW-0479">Metal-binding</keyword>
<dbReference type="InterPro" id="IPR036918">
    <property type="entry name" value="Pyrv_Knase_C_sf"/>
</dbReference>
<keyword evidence="14" id="KW-0630">Potassium</keyword>
<dbReference type="InterPro" id="IPR015813">
    <property type="entry name" value="Pyrv/PenolPyrv_kinase-like_dom"/>
</dbReference>
<dbReference type="EC" id="2.7.1.40" evidence="6 17"/>
<evidence type="ECO:0000256" key="18">
    <source>
        <dbReference type="RuleBase" id="RU000504"/>
    </source>
</evidence>